<protein>
    <submittedName>
        <fullName evidence="2">Uncharacterized protein</fullName>
    </submittedName>
</protein>
<proteinExistence type="predicted"/>
<reference evidence="2 3" key="1">
    <citation type="submission" date="2016-10" db="EMBL/GenBank/DDBJ databases">
        <authorList>
            <person name="de Groot N.N."/>
        </authorList>
    </citation>
    <scope>NUCLEOTIDE SEQUENCE [LARGE SCALE GENOMIC DNA]</scope>
    <source>
        <strain evidence="2 3">CGMCC 1.9109</strain>
    </source>
</reference>
<dbReference type="RefSeq" id="WP_068307631.1">
    <property type="nucleotide sequence ID" value="NZ_FNAK01000005.1"/>
</dbReference>
<evidence type="ECO:0000313" key="2">
    <source>
        <dbReference type="EMBL" id="SDE25487.1"/>
    </source>
</evidence>
<keyword evidence="3" id="KW-1185">Reference proteome</keyword>
<feature type="transmembrane region" description="Helical" evidence="1">
    <location>
        <begin position="98"/>
        <end position="117"/>
    </location>
</feature>
<accession>A0A1G7BEU5</accession>
<evidence type="ECO:0000313" key="3">
    <source>
        <dbReference type="Proteomes" id="UP000183685"/>
    </source>
</evidence>
<dbReference type="EMBL" id="FNAK01000005">
    <property type="protein sequence ID" value="SDE25487.1"/>
    <property type="molecule type" value="Genomic_DNA"/>
</dbReference>
<dbReference type="AlphaFoldDB" id="A0A1G7BEU5"/>
<name>A0A1G7BEU5_9PROT</name>
<keyword evidence="1" id="KW-0472">Membrane</keyword>
<evidence type="ECO:0000256" key="1">
    <source>
        <dbReference type="SAM" id="Phobius"/>
    </source>
</evidence>
<keyword evidence="1" id="KW-0812">Transmembrane</keyword>
<sequence length="123" mass="13933">MKNVRYIEDYIQGPQNKDAFEDTKEDVSLPSDKLQDFQFDLETVNDKLDILVSKRKRKVDMKRSVALLLSSLFCGSSISFLVMSLFGEIFIPWEFFGAMSFASGGLAIASFQILVGVDGKRYE</sequence>
<dbReference type="STRING" id="637679.GCA_001550055_03648"/>
<feature type="transmembrane region" description="Helical" evidence="1">
    <location>
        <begin position="65"/>
        <end position="86"/>
    </location>
</feature>
<dbReference type="Proteomes" id="UP000183685">
    <property type="component" value="Unassembled WGS sequence"/>
</dbReference>
<gene>
    <name evidence="2" type="ORF">SAMN04488071_2483</name>
</gene>
<keyword evidence="1" id="KW-1133">Transmembrane helix</keyword>
<organism evidence="2 3">
    <name type="scientific">Kordiimonas lacus</name>
    <dbReference type="NCBI Taxonomy" id="637679"/>
    <lineage>
        <taxon>Bacteria</taxon>
        <taxon>Pseudomonadati</taxon>
        <taxon>Pseudomonadota</taxon>
        <taxon>Alphaproteobacteria</taxon>
        <taxon>Kordiimonadales</taxon>
        <taxon>Kordiimonadaceae</taxon>
        <taxon>Kordiimonas</taxon>
    </lineage>
</organism>